<reference evidence="7 8" key="1">
    <citation type="submission" date="2022-03" db="EMBL/GenBank/DDBJ databases">
        <title>Rhizobium SSM4.3 sp. nov., isolated from Sediment (Gouqi Island).</title>
        <authorList>
            <person name="Chen G."/>
        </authorList>
    </citation>
    <scope>NUCLEOTIDE SEQUENCE [LARGE SCALE GENOMIC DNA]</scope>
    <source>
        <strain evidence="7 8">SSM4.3</strain>
        <plasmid evidence="7">unnamed</plasmid>
    </source>
</reference>
<dbReference type="Proteomes" id="UP001522662">
    <property type="component" value="Unassembled WGS sequence"/>
</dbReference>
<feature type="transmembrane region" description="Helical" evidence="5">
    <location>
        <begin position="159"/>
        <end position="181"/>
    </location>
</feature>
<evidence type="ECO:0000256" key="4">
    <source>
        <dbReference type="SAM" id="MobiDB-lite"/>
    </source>
</evidence>
<gene>
    <name evidence="7" type="ORF">MKJ03_08070</name>
</gene>
<feature type="transmembrane region" description="Helical" evidence="5">
    <location>
        <begin position="264"/>
        <end position="283"/>
    </location>
</feature>
<sequence length="431" mass="45727">MRRNLLPVMALLLGTLFLFLGNGLHGLLLPVRGAAEGYSNEVLGFLGTTWAAGFVLGCFVSPKLVMRVGHVRAFSTFVALILVNALLTGIIVDAYWWVALRVITGFCTAGTSMIIESWLNERATNESRGMIFSFYISITLIGVVGGQMLVGVFDPATTILFMICGIVYGFAVMPTLMSTAATPQPLRSIKLDLPLLYRNSPVSFVGILMIGIANGAYGTLGAVFGSRVGLDPSTIALLLSVTIFLGAIMQFPAGKLSDRIDRRYVLAALSALAAAAALAMVATTPSDPLLIFIFVGIYGAAANALYPIAVAHANDFAKPDEFVKVSGGLLLLFGIGTIIGPTLGGPVMTAAGPYALFAVTAVAHLLISAYAIYRSRTRAAIPAEDRENVPNLPISASPMSSTPEGLSLDPRAAPFPEEEPFEEQERREEHP</sequence>
<feature type="transmembrane region" description="Helical" evidence="5">
    <location>
        <begin position="354"/>
        <end position="373"/>
    </location>
</feature>
<feature type="transmembrane region" description="Helical" evidence="5">
    <location>
        <begin position="289"/>
        <end position="310"/>
    </location>
</feature>
<feature type="transmembrane region" description="Helical" evidence="5">
    <location>
        <begin position="235"/>
        <end position="252"/>
    </location>
</feature>
<geneLocation type="plasmid" evidence="7">
    <name>unnamed</name>
</geneLocation>
<feature type="transmembrane region" description="Helical" evidence="5">
    <location>
        <begin position="73"/>
        <end position="92"/>
    </location>
</feature>
<evidence type="ECO:0000313" key="8">
    <source>
        <dbReference type="Proteomes" id="UP001522662"/>
    </source>
</evidence>
<dbReference type="Gene3D" id="1.20.1250.20">
    <property type="entry name" value="MFS general substrate transporter like domains"/>
    <property type="match status" value="2"/>
</dbReference>
<protein>
    <submittedName>
        <fullName evidence="7">MFS transporter</fullName>
    </submittedName>
</protein>
<name>A0ABT0CYM9_9HYPH</name>
<evidence type="ECO:0000259" key="6">
    <source>
        <dbReference type="PROSITE" id="PS50850"/>
    </source>
</evidence>
<feature type="transmembrane region" description="Helical" evidence="5">
    <location>
        <begin position="202"/>
        <end position="223"/>
    </location>
</feature>
<feature type="domain" description="Major facilitator superfamily (MFS) profile" evidence="6">
    <location>
        <begin position="199"/>
        <end position="431"/>
    </location>
</feature>
<dbReference type="InterPro" id="IPR047200">
    <property type="entry name" value="MFS_YcaD-like"/>
</dbReference>
<dbReference type="InterPro" id="IPR011701">
    <property type="entry name" value="MFS"/>
</dbReference>
<dbReference type="SUPFAM" id="SSF103473">
    <property type="entry name" value="MFS general substrate transporter"/>
    <property type="match status" value="1"/>
</dbReference>
<comment type="caution">
    <text evidence="7">The sequence shown here is derived from an EMBL/GenBank/DDBJ whole genome shotgun (WGS) entry which is preliminary data.</text>
</comment>
<dbReference type="InterPro" id="IPR036259">
    <property type="entry name" value="MFS_trans_sf"/>
</dbReference>
<evidence type="ECO:0000256" key="5">
    <source>
        <dbReference type="SAM" id="Phobius"/>
    </source>
</evidence>
<keyword evidence="7" id="KW-0614">Plasmid</keyword>
<feature type="region of interest" description="Disordered" evidence="4">
    <location>
        <begin position="389"/>
        <end position="431"/>
    </location>
</feature>
<keyword evidence="1 5" id="KW-0812">Transmembrane</keyword>
<feature type="transmembrane region" description="Helical" evidence="5">
    <location>
        <begin position="98"/>
        <end position="119"/>
    </location>
</feature>
<dbReference type="Pfam" id="PF07690">
    <property type="entry name" value="MFS_1"/>
    <property type="match status" value="1"/>
</dbReference>
<evidence type="ECO:0000313" key="7">
    <source>
        <dbReference type="EMBL" id="MCJ8238282.1"/>
    </source>
</evidence>
<feature type="transmembrane region" description="Helical" evidence="5">
    <location>
        <begin position="322"/>
        <end position="342"/>
    </location>
</feature>
<dbReference type="PANTHER" id="PTHR23521:SF3">
    <property type="entry name" value="MFS TRANSPORTER"/>
    <property type="match status" value="1"/>
</dbReference>
<organism evidence="7 8">
    <name type="scientific">Peteryoungia algae</name>
    <dbReference type="NCBI Taxonomy" id="2919917"/>
    <lineage>
        <taxon>Bacteria</taxon>
        <taxon>Pseudomonadati</taxon>
        <taxon>Pseudomonadota</taxon>
        <taxon>Alphaproteobacteria</taxon>
        <taxon>Hyphomicrobiales</taxon>
        <taxon>Rhizobiaceae</taxon>
        <taxon>Peteryoungia</taxon>
    </lineage>
</organism>
<evidence type="ECO:0000256" key="2">
    <source>
        <dbReference type="ARBA" id="ARBA00022989"/>
    </source>
</evidence>
<accession>A0ABT0CYM9</accession>
<evidence type="ECO:0000256" key="3">
    <source>
        <dbReference type="ARBA" id="ARBA00023136"/>
    </source>
</evidence>
<evidence type="ECO:0000256" key="1">
    <source>
        <dbReference type="ARBA" id="ARBA00022692"/>
    </source>
</evidence>
<dbReference type="CDD" id="cd17477">
    <property type="entry name" value="MFS_YcaD_like"/>
    <property type="match status" value="1"/>
</dbReference>
<dbReference type="PROSITE" id="PS50850">
    <property type="entry name" value="MFS"/>
    <property type="match status" value="1"/>
</dbReference>
<proteinExistence type="predicted"/>
<keyword evidence="3 5" id="KW-0472">Membrane</keyword>
<keyword evidence="8" id="KW-1185">Reference proteome</keyword>
<dbReference type="RefSeq" id="WP_229574515.1">
    <property type="nucleotide sequence ID" value="NZ_CP128477.1"/>
</dbReference>
<dbReference type="PANTHER" id="PTHR23521">
    <property type="entry name" value="TRANSPORTER MFS SUPERFAMILY"/>
    <property type="match status" value="1"/>
</dbReference>
<dbReference type="EMBL" id="JALAYX010000002">
    <property type="protein sequence ID" value="MCJ8238282.1"/>
    <property type="molecule type" value="Genomic_DNA"/>
</dbReference>
<feature type="transmembrane region" description="Helical" evidence="5">
    <location>
        <begin position="131"/>
        <end position="153"/>
    </location>
</feature>
<keyword evidence="2 5" id="KW-1133">Transmembrane helix</keyword>
<dbReference type="InterPro" id="IPR020846">
    <property type="entry name" value="MFS_dom"/>
</dbReference>
<feature type="transmembrane region" description="Helical" evidence="5">
    <location>
        <begin position="42"/>
        <end position="61"/>
    </location>
</feature>